<protein>
    <submittedName>
        <fullName evidence="5">Uncharacterized protein</fullName>
    </submittedName>
</protein>
<evidence type="ECO:0000313" key="5">
    <source>
        <dbReference type="EMBL" id="ACL02910.1"/>
    </source>
</evidence>
<name>B8F9G4_DESAL</name>
<dbReference type="AlphaFoldDB" id="B8F9G4"/>
<dbReference type="InterPro" id="IPR056823">
    <property type="entry name" value="TEN-like_YD-shell"/>
</dbReference>
<dbReference type="PANTHER" id="PTHR32305">
    <property type="match status" value="1"/>
</dbReference>
<evidence type="ECO:0000259" key="3">
    <source>
        <dbReference type="Pfam" id="PF14220"/>
    </source>
</evidence>
<dbReference type="InterPro" id="IPR025479">
    <property type="entry name" value="DUF4329"/>
</dbReference>
<dbReference type="Pfam" id="PF14220">
    <property type="entry name" value="DUF4329"/>
    <property type="match status" value="1"/>
</dbReference>
<evidence type="ECO:0000256" key="1">
    <source>
        <dbReference type="ARBA" id="ARBA00022737"/>
    </source>
</evidence>
<proteinExistence type="predicted"/>
<feature type="region of interest" description="Disordered" evidence="2">
    <location>
        <begin position="299"/>
        <end position="356"/>
    </location>
</feature>
<gene>
    <name evidence="5" type="ordered locus">Dalk_1207</name>
</gene>
<dbReference type="eggNOG" id="COG3209">
    <property type="taxonomic scope" value="Bacteria"/>
</dbReference>
<dbReference type="HOGENOM" id="CLU_777834_0_0_7"/>
<dbReference type="Gene3D" id="2.180.10.10">
    <property type="entry name" value="RHS repeat-associated core"/>
    <property type="match status" value="1"/>
</dbReference>
<dbReference type="KEGG" id="dal:Dalk_1207"/>
<evidence type="ECO:0000313" key="6">
    <source>
        <dbReference type="Proteomes" id="UP000000739"/>
    </source>
</evidence>
<keyword evidence="6" id="KW-1185">Reference proteome</keyword>
<dbReference type="PANTHER" id="PTHR32305:SF15">
    <property type="entry name" value="PROTEIN RHSA-RELATED"/>
    <property type="match status" value="1"/>
</dbReference>
<dbReference type="NCBIfam" id="TIGR03696">
    <property type="entry name" value="Rhs_assc_core"/>
    <property type="match status" value="1"/>
</dbReference>
<dbReference type="Proteomes" id="UP000000739">
    <property type="component" value="Chromosome"/>
</dbReference>
<keyword evidence="1" id="KW-0677">Repeat</keyword>
<dbReference type="InterPro" id="IPR022385">
    <property type="entry name" value="Rhs_assc_core"/>
</dbReference>
<reference evidence="5 6" key="1">
    <citation type="journal article" date="2012" name="Environ. Microbiol.">
        <title>The genome sequence of Desulfatibacillum alkenivorans AK-01: a blueprint for anaerobic alkane oxidation.</title>
        <authorList>
            <person name="Callaghan A.V."/>
            <person name="Morris B.E."/>
            <person name="Pereira I.A."/>
            <person name="McInerney M.J."/>
            <person name="Austin R.N."/>
            <person name="Groves J.T."/>
            <person name="Kukor J.J."/>
            <person name="Suflita J.M."/>
            <person name="Young L.Y."/>
            <person name="Zylstra G.J."/>
            <person name="Wawrik B."/>
        </authorList>
    </citation>
    <scope>NUCLEOTIDE SEQUENCE [LARGE SCALE GENOMIC DNA]</scope>
    <source>
        <strain evidence="5 6">AK-01</strain>
    </source>
</reference>
<feature type="domain" description="DUF4329" evidence="3">
    <location>
        <begin position="142"/>
        <end position="276"/>
    </location>
</feature>
<organism evidence="5 6">
    <name type="scientific">Desulfatibacillum aliphaticivorans</name>
    <dbReference type="NCBI Taxonomy" id="218208"/>
    <lineage>
        <taxon>Bacteria</taxon>
        <taxon>Pseudomonadati</taxon>
        <taxon>Thermodesulfobacteriota</taxon>
        <taxon>Desulfobacteria</taxon>
        <taxon>Desulfobacterales</taxon>
        <taxon>Desulfatibacillaceae</taxon>
        <taxon>Desulfatibacillum</taxon>
    </lineage>
</organism>
<dbReference type="InterPro" id="IPR050708">
    <property type="entry name" value="T6SS_VgrG/RHS"/>
</dbReference>
<sequence length="356" mass="39903">MATKYIFGADRRIAKITDGEGIQYFSKDHLGSSTVVTDDSGAVVEQADYRPFGEYRFYTGTVATPTPYKYTDQELDESTGLYNYDARHYDPAIGRFISPDSLIPNLYDPQQLNPYAYCRNNPLIYVDPTGHEPRQPFNEALDATIDFEIRYNDDSIRNNVEYSTVVYSFTNENGKKQYVYDYPTIGTENSNPPVPDSIYKDDLDYSMESLNETHGADDPNYSSNQLSPQDKVYARTLYERSDKKIDLPSYSGFPNGYLVCFKPSMEEIDPRTSWLKGVEIVPDVKLPCDKCEDKKRNAWEMGPDDPAYGPFAPDAGTTESNMRAPARGREDSAGVGHTGGGRGDIDTDNSTLGCGI</sequence>
<evidence type="ECO:0000256" key="2">
    <source>
        <dbReference type="SAM" id="MobiDB-lite"/>
    </source>
</evidence>
<feature type="domain" description="Teneurin-like YD-shell" evidence="4">
    <location>
        <begin position="22"/>
        <end position="122"/>
    </location>
</feature>
<dbReference type="EMBL" id="CP001322">
    <property type="protein sequence ID" value="ACL02910.1"/>
    <property type="molecule type" value="Genomic_DNA"/>
</dbReference>
<accession>B8F9G4</accession>
<evidence type="ECO:0000259" key="4">
    <source>
        <dbReference type="Pfam" id="PF25023"/>
    </source>
</evidence>
<dbReference type="Pfam" id="PF25023">
    <property type="entry name" value="TEN_YD-shell"/>
    <property type="match status" value="1"/>
</dbReference>
<dbReference type="RefSeq" id="WP_012610346.1">
    <property type="nucleotide sequence ID" value="NC_011768.1"/>
</dbReference>